<evidence type="ECO:0000313" key="1">
    <source>
        <dbReference type="EMBL" id="GAA3559459.1"/>
    </source>
</evidence>
<dbReference type="Gene3D" id="3.50.50.60">
    <property type="entry name" value="FAD/NAD(P)-binding domain"/>
    <property type="match status" value="1"/>
</dbReference>
<name>A0ABP6X098_9ACTN</name>
<evidence type="ECO:0000313" key="2">
    <source>
        <dbReference type="Proteomes" id="UP001500767"/>
    </source>
</evidence>
<comment type="caution">
    <text evidence="1">The sequence shown here is derived from an EMBL/GenBank/DDBJ whole genome shotgun (WGS) entry which is preliminary data.</text>
</comment>
<organism evidence="1 2">
    <name type="scientific">Microlunatus spumicola</name>
    <dbReference type="NCBI Taxonomy" id="81499"/>
    <lineage>
        <taxon>Bacteria</taxon>
        <taxon>Bacillati</taxon>
        <taxon>Actinomycetota</taxon>
        <taxon>Actinomycetes</taxon>
        <taxon>Propionibacteriales</taxon>
        <taxon>Propionibacteriaceae</taxon>
        <taxon>Microlunatus</taxon>
    </lineage>
</organism>
<sequence>MSLRSRVGTLVVGLGPAGLALLSAAEQGGVLDALLDGGLRVVDPVLARAGSGRLGDYAVRSDTAGRVFVEAAYAGAPPRKGPGADLCDRCGTDDPVPLGTAAALLAAAARPVLDRVGAADPDATVAGRVVALQPGPDGTRVVVETATGRSASVAEHVAERVVVANGGRPHVASEVARLAPGAVHSDAVIGRRVPVPDGPVTVVGGSHSAFSAARVLLDADPGRRRPEGWLTLVHRSPVRVTYPDAAAATRDGCAFGPEDVCPQTGRVFRLGGLRGDSAALYRSVRDGEEPRVRLHHGPLAPAHVRGAGLVVAATGYREAVSPLLPGRPGRTSFDPSGALVVDGAPVPGIVGMGLGAGRHRDAGTGGEASFSGRIDGVWFYRNVVAPALLARLG</sequence>
<reference evidence="2" key="1">
    <citation type="journal article" date="2019" name="Int. J. Syst. Evol. Microbiol.">
        <title>The Global Catalogue of Microorganisms (GCM) 10K type strain sequencing project: providing services to taxonomists for standard genome sequencing and annotation.</title>
        <authorList>
            <consortium name="The Broad Institute Genomics Platform"/>
            <consortium name="The Broad Institute Genome Sequencing Center for Infectious Disease"/>
            <person name="Wu L."/>
            <person name="Ma J."/>
        </authorList>
    </citation>
    <scope>NUCLEOTIDE SEQUENCE [LARGE SCALE GENOMIC DNA]</scope>
    <source>
        <strain evidence="2">JCM 16540</strain>
    </source>
</reference>
<dbReference type="EMBL" id="BAAAYR010000001">
    <property type="protein sequence ID" value="GAA3559459.1"/>
    <property type="molecule type" value="Genomic_DNA"/>
</dbReference>
<dbReference type="PRINTS" id="PR00368">
    <property type="entry name" value="FADPNR"/>
</dbReference>
<proteinExistence type="predicted"/>
<keyword evidence="2" id="KW-1185">Reference proteome</keyword>
<dbReference type="Proteomes" id="UP001500767">
    <property type="component" value="Unassembled WGS sequence"/>
</dbReference>
<dbReference type="InterPro" id="IPR036188">
    <property type="entry name" value="FAD/NAD-bd_sf"/>
</dbReference>
<accession>A0ABP6X098</accession>
<dbReference type="RefSeq" id="WP_204911663.1">
    <property type="nucleotide sequence ID" value="NZ_BAAAYR010000001.1"/>
</dbReference>
<gene>
    <name evidence="1" type="ORF">GCM10022197_13600</name>
</gene>
<protein>
    <submittedName>
        <fullName evidence="1">Uncharacterized protein</fullName>
    </submittedName>
</protein>
<dbReference type="SUPFAM" id="SSF51905">
    <property type="entry name" value="FAD/NAD(P)-binding domain"/>
    <property type="match status" value="1"/>
</dbReference>